<keyword evidence="3" id="KW-1185">Reference proteome</keyword>
<feature type="transmembrane region" description="Helical" evidence="1">
    <location>
        <begin position="29"/>
        <end position="47"/>
    </location>
</feature>
<comment type="caution">
    <text evidence="2">The sequence shown here is derived from an EMBL/GenBank/DDBJ whole genome shotgun (WGS) entry which is preliminary data.</text>
</comment>
<dbReference type="InterPro" id="IPR007047">
    <property type="entry name" value="Flp_Fap"/>
</dbReference>
<dbReference type="AlphaFoldDB" id="A0A0B2AT72"/>
<evidence type="ECO:0000313" key="2">
    <source>
        <dbReference type="EMBL" id="KHL05039.1"/>
    </source>
</evidence>
<protein>
    <submittedName>
        <fullName evidence="2">Pilus assembly protein</fullName>
    </submittedName>
</protein>
<keyword evidence="1" id="KW-1133">Transmembrane helix</keyword>
<dbReference type="Proteomes" id="UP000030982">
    <property type="component" value="Unassembled WGS sequence"/>
</dbReference>
<dbReference type="EMBL" id="JTDL01000037">
    <property type="protein sequence ID" value="KHL05039.1"/>
    <property type="molecule type" value="Genomic_DNA"/>
</dbReference>
<proteinExistence type="predicted"/>
<dbReference type="STRING" id="1338436.LK10_03565"/>
<dbReference type="Pfam" id="PF04964">
    <property type="entry name" value="Flp_Fap"/>
    <property type="match status" value="1"/>
</dbReference>
<keyword evidence="1" id="KW-0472">Membrane</keyword>
<organism evidence="2 3">
    <name type="scientific">Sinomonas humi</name>
    <dbReference type="NCBI Taxonomy" id="1338436"/>
    <lineage>
        <taxon>Bacteria</taxon>
        <taxon>Bacillati</taxon>
        <taxon>Actinomycetota</taxon>
        <taxon>Actinomycetes</taxon>
        <taxon>Micrococcales</taxon>
        <taxon>Micrococcaceae</taxon>
        <taxon>Sinomonas</taxon>
    </lineage>
</organism>
<evidence type="ECO:0000256" key="1">
    <source>
        <dbReference type="SAM" id="Phobius"/>
    </source>
</evidence>
<accession>A0A0B2AT72</accession>
<name>A0A0B2AT72_9MICC</name>
<dbReference type="RefSeq" id="WP_043120080.1">
    <property type="nucleotide sequence ID" value="NZ_JTDL01000037.1"/>
</dbReference>
<keyword evidence="1" id="KW-0812">Transmembrane</keyword>
<reference evidence="2 3" key="1">
    <citation type="submission" date="2014-09" db="EMBL/GenBank/DDBJ databases">
        <title>Genome sequence of Sinomonas sp. MUSC 117.</title>
        <authorList>
            <person name="Lee L.-H."/>
        </authorList>
    </citation>
    <scope>NUCLEOTIDE SEQUENCE [LARGE SCALE GENOMIC DNA]</scope>
    <source>
        <strain evidence="2 3">MUSC 117</strain>
    </source>
</reference>
<sequence>MNAFMVSLLAFWNDITRTDKEKGATAVEYGLLVALIAAVIVGIVSTLGGQINNAFQTVVNALP</sequence>
<gene>
    <name evidence="2" type="ORF">LK10_03565</name>
</gene>
<evidence type="ECO:0000313" key="3">
    <source>
        <dbReference type="Proteomes" id="UP000030982"/>
    </source>
</evidence>